<feature type="compositionally biased region" description="Basic and acidic residues" evidence="4">
    <location>
        <begin position="259"/>
        <end position="281"/>
    </location>
</feature>
<comment type="caution">
    <text evidence="6">The sequence shown here is derived from an EMBL/GenBank/DDBJ whole genome shotgun (WGS) entry which is preliminary data.</text>
</comment>
<feature type="compositionally biased region" description="Basic and acidic residues" evidence="4">
    <location>
        <begin position="117"/>
        <end position="143"/>
    </location>
</feature>
<feature type="domain" description="SHSP" evidence="5">
    <location>
        <begin position="147"/>
        <end position="251"/>
    </location>
</feature>
<keyword evidence="7" id="KW-1185">Reference proteome</keyword>
<dbReference type="CDD" id="cd06464">
    <property type="entry name" value="ACD_sHsps-like"/>
    <property type="match status" value="2"/>
</dbReference>
<evidence type="ECO:0000313" key="6">
    <source>
        <dbReference type="EMBL" id="KAF7815442.1"/>
    </source>
</evidence>
<dbReference type="PANTHER" id="PTHR11527">
    <property type="entry name" value="HEAT-SHOCK PROTEIN 20 FAMILY MEMBER"/>
    <property type="match status" value="1"/>
</dbReference>
<dbReference type="Gene3D" id="2.60.40.790">
    <property type="match status" value="2"/>
</dbReference>
<evidence type="ECO:0000256" key="2">
    <source>
        <dbReference type="PROSITE-ProRule" id="PRU00285"/>
    </source>
</evidence>
<gene>
    <name evidence="6" type="ORF">G2W53_029411</name>
</gene>
<dbReference type="InterPro" id="IPR002068">
    <property type="entry name" value="A-crystallin/Hsp20_dom"/>
</dbReference>
<name>A0A834T579_9FABA</name>
<protein>
    <submittedName>
        <fullName evidence="6">Inactive protein RESTRICTED TEV MOVEMENT 2-like</fullName>
    </submittedName>
</protein>
<comment type="similarity">
    <text evidence="2 3">Belongs to the small heat shock protein (HSP20) family.</text>
</comment>
<dbReference type="OrthoDB" id="1431247at2759"/>
<dbReference type="Proteomes" id="UP000634136">
    <property type="component" value="Unassembled WGS sequence"/>
</dbReference>
<accession>A0A834T579</accession>
<evidence type="ECO:0000256" key="4">
    <source>
        <dbReference type="SAM" id="MobiDB-lite"/>
    </source>
</evidence>
<dbReference type="SUPFAM" id="SSF49764">
    <property type="entry name" value="HSP20-like chaperones"/>
    <property type="match status" value="2"/>
</dbReference>
<proteinExistence type="inferred from homology"/>
<evidence type="ECO:0000256" key="3">
    <source>
        <dbReference type="RuleBase" id="RU003616"/>
    </source>
</evidence>
<dbReference type="PROSITE" id="PS01031">
    <property type="entry name" value="SHSP"/>
    <property type="match status" value="2"/>
</dbReference>
<feature type="compositionally biased region" description="Basic and acidic residues" evidence="4">
    <location>
        <begin position="289"/>
        <end position="311"/>
    </location>
</feature>
<dbReference type="AlphaFoldDB" id="A0A834T579"/>
<keyword evidence="1" id="KW-0346">Stress response</keyword>
<evidence type="ECO:0000256" key="1">
    <source>
        <dbReference type="ARBA" id="ARBA00023016"/>
    </source>
</evidence>
<feature type="domain" description="SHSP" evidence="5">
    <location>
        <begin position="14"/>
        <end position="118"/>
    </location>
</feature>
<feature type="region of interest" description="Disordered" evidence="4">
    <location>
        <begin position="107"/>
        <end position="143"/>
    </location>
</feature>
<evidence type="ECO:0000259" key="5">
    <source>
        <dbReference type="PROSITE" id="PS01031"/>
    </source>
</evidence>
<dbReference type="InterPro" id="IPR031107">
    <property type="entry name" value="Small_HSP"/>
</dbReference>
<feature type="region of interest" description="Disordered" evidence="4">
    <location>
        <begin position="232"/>
        <end position="316"/>
    </location>
</feature>
<evidence type="ECO:0000313" key="7">
    <source>
        <dbReference type="Proteomes" id="UP000634136"/>
    </source>
</evidence>
<organism evidence="6 7">
    <name type="scientific">Senna tora</name>
    <dbReference type="NCBI Taxonomy" id="362788"/>
    <lineage>
        <taxon>Eukaryota</taxon>
        <taxon>Viridiplantae</taxon>
        <taxon>Streptophyta</taxon>
        <taxon>Embryophyta</taxon>
        <taxon>Tracheophyta</taxon>
        <taxon>Spermatophyta</taxon>
        <taxon>Magnoliopsida</taxon>
        <taxon>eudicotyledons</taxon>
        <taxon>Gunneridae</taxon>
        <taxon>Pentapetalae</taxon>
        <taxon>rosids</taxon>
        <taxon>fabids</taxon>
        <taxon>Fabales</taxon>
        <taxon>Fabaceae</taxon>
        <taxon>Caesalpinioideae</taxon>
        <taxon>Cassia clade</taxon>
        <taxon>Senna</taxon>
    </lineage>
</organism>
<reference evidence="6" key="1">
    <citation type="submission" date="2020-09" db="EMBL/GenBank/DDBJ databases">
        <title>Genome-Enabled Discovery of Anthraquinone Biosynthesis in Senna tora.</title>
        <authorList>
            <person name="Kang S.-H."/>
            <person name="Pandey R.P."/>
            <person name="Lee C.-M."/>
            <person name="Sim J.-S."/>
            <person name="Jeong J.-T."/>
            <person name="Choi B.-S."/>
            <person name="Jung M."/>
            <person name="Ginzburg D."/>
            <person name="Zhao K."/>
            <person name="Won S.Y."/>
            <person name="Oh T.-J."/>
            <person name="Yu Y."/>
            <person name="Kim N.-H."/>
            <person name="Lee O.R."/>
            <person name="Lee T.-H."/>
            <person name="Bashyal P."/>
            <person name="Kim T.-S."/>
            <person name="Lee W.-H."/>
            <person name="Kawkins C."/>
            <person name="Kim C.-K."/>
            <person name="Kim J.S."/>
            <person name="Ahn B.O."/>
            <person name="Rhee S.Y."/>
            <person name="Sohng J.K."/>
        </authorList>
    </citation>
    <scope>NUCLEOTIDE SEQUENCE</scope>
    <source>
        <tissue evidence="6">Leaf</tissue>
    </source>
</reference>
<dbReference type="EMBL" id="JAAIUW010000009">
    <property type="protein sequence ID" value="KAF7815442.1"/>
    <property type="molecule type" value="Genomic_DNA"/>
</dbReference>
<sequence>MDTKQQILSEASNRVYEDYEPDSHWERNETTATLIVQLPGFRRQDFKIVYTSVLSISGERMISEKKWLRFSKEISIPSDCDTKNNIMAAKFLNGVLHITFQRLISDPEPQEITKMTPSEKKEEAPRPQKEPIIKPQLPKEDSQKEMTQYEDFEPHFEWSRDAKNATLLVKLPGFSKEHLKNIEFTSVLSISGEREITETKRLRFNKQISIPSDCDSDKMRAKLQNGVLSVTFPLLPTPPTEPQEITKMPPAEESPSDAKATEKENDSVIKTTERKEEKEVITKASLPEDASRRAPAKAEPEEKKKAPKDPRLQVGVSKGLVQFDLV</sequence>
<dbReference type="Pfam" id="PF00011">
    <property type="entry name" value="HSP20"/>
    <property type="match status" value="2"/>
</dbReference>
<dbReference type="InterPro" id="IPR008978">
    <property type="entry name" value="HSP20-like_chaperone"/>
</dbReference>